<organism evidence="1 2">
    <name type="scientific">SAR324 cluster bacterium</name>
    <dbReference type="NCBI Taxonomy" id="2024889"/>
    <lineage>
        <taxon>Bacteria</taxon>
        <taxon>Deltaproteobacteria</taxon>
        <taxon>SAR324 cluster</taxon>
    </lineage>
</organism>
<proteinExistence type="predicted"/>
<dbReference type="AlphaFoldDB" id="A0A2A4T670"/>
<sequence length="235" mass="27565">MPTQPQYSALKWRFFFYSFLVLFVGCQARPAPTLDLQREIKQLKAYQVQAINLDYIARCKIQIKSSTVNQSGSCSIIITAQNQMRFTAYHPLGGELLINYMDPIKIQIMDRDQKIFYDLRNNRENRKRIPEMMDLEVSEFLEILWGREISNISNELQFVYEGLQPKEVTKKTMGSHLKVRYKKWKLYQGVLFPKIILLEDLKQKTSIKLVITEFTPGKAEEVGFSEIPEGYSVRY</sequence>
<dbReference type="EMBL" id="NVSR01000021">
    <property type="protein sequence ID" value="PCI29028.1"/>
    <property type="molecule type" value="Genomic_DNA"/>
</dbReference>
<evidence type="ECO:0000313" key="2">
    <source>
        <dbReference type="Proteomes" id="UP000218113"/>
    </source>
</evidence>
<accession>A0A2A4T670</accession>
<evidence type="ECO:0008006" key="3">
    <source>
        <dbReference type="Google" id="ProtNLM"/>
    </source>
</evidence>
<reference evidence="2" key="1">
    <citation type="submission" date="2017-08" db="EMBL/GenBank/DDBJ databases">
        <title>A dynamic microbial community with high functional redundancy inhabits the cold, oxic subseafloor aquifer.</title>
        <authorList>
            <person name="Tully B.J."/>
            <person name="Wheat C.G."/>
            <person name="Glazer B.T."/>
            <person name="Huber J.A."/>
        </authorList>
    </citation>
    <scope>NUCLEOTIDE SEQUENCE [LARGE SCALE GENOMIC DNA]</scope>
</reference>
<gene>
    <name evidence="1" type="ORF">COB67_05010</name>
</gene>
<dbReference type="Gene3D" id="2.50.20.10">
    <property type="entry name" value="Lipoprotein localisation LolA/LolB/LppX"/>
    <property type="match status" value="1"/>
</dbReference>
<dbReference type="Proteomes" id="UP000218113">
    <property type="component" value="Unassembled WGS sequence"/>
</dbReference>
<name>A0A2A4T670_9DELT</name>
<protein>
    <recommendedName>
        <fullName evidence="3">DUF4292 domain-containing protein</fullName>
    </recommendedName>
</protein>
<evidence type="ECO:0000313" key="1">
    <source>
        <dbReference type="EMBL" id="PCI29028.1"/>
    </source>
</evidence>
<comment type="caution">
    <text evidence="1">The sequence shown here is derived from an EMBL/GenBank/DDBJ whole genome shotgun (WGS) entry which is preliminary data.</text>
</comment>